<reference evidence="1" key="1">
    <citation type="journal article" date="2016" name="Sci. Rep.">
        <title>Molecular characterization of firefly nuptial gifts: a multi-omics approach sheds light on postcopulatory sexual selection.</title>
        <authorList>
            <person name="Al-Wathiqui N."/>
            <person name="Fallon T.R."/>
            <person name="South A."/>
            <person name="Weng J.K."/>
            <person name="Lewis S.M."/>
        </authorList>
    </citation>
    <scope>NUCLEOTIDE SEQUENCE</scope>
</reference>
<name>A0A1Y1NCZ5_PHOPY</name>
<dbReference type="GO" id="GO:0043047">
    <property type="term" value="F:single-stranded telomeric DNA binding"/>
    <property type="evidence" value="ECO:0007669"/>
    <property type="project" value="InterPro"/>
</dbReference>
<dbReference type="GO" id="GO:0016233">
    <property type="term" value="P:telomere capping"/>
    <property type="evidence" value="ECO:0007669"/>
    <property type="project" value="InterPro"/>
</dbReference>
<dbReference type="InterPro" id="IPR024222">
    <property type="entry name" value="Ten1_fungal"/>
</dbReference>
<proteinExistence type="predicted"/>
<organism evidence="1">
    <name type="scientific">Photinus pyralis</name>
    <name type="common">Common eastern firefly</name>
    <name type="synonym">Lampyris pyralis</name>
    <dbReference type="NCBI Taxonomy" id="7054"/>
    <lineage>
        <taxon>Eukaryota</taxon>
        <taxon>Metazoa</taxon>
        <taxon>Ecdysozoa</taxon>
        <taxon>Arthropoda</taxon>
        <taxon>Hexapoda</taxon>
        <taxon>Insecta</taxon>
        <taxon>Pterygota</taxon>
        <taxon>Neoptera</taxon>
        <taxon>Endopterygota</taxon>
        <taxon>Coleoptera</taxon>
        <taxon>Polyphaga</taxon>
        <taxon>Elateriformia</taxon>
        <taxon>Elateroidea</taxon>
        <taxon>Lampyridae</taxon>
        <taxon>Lampyrinae</taxon>
        <taxon>Photinus</taxon>
    </lineage>
</organism>
<protein>
    <submittedName>
        <fullName evidence="1">Uncharacterized protein</fullName>
    </submittedName>
</protein>
<dbReference type="GO" id="GO:1990879">
    <property type="term" value="C:CST complex"/>
    <property type="evidence" value="ECO:0007669"/>
    <property type="project" value="InterPro"/>
</dbReference>
<dbReference type="InterPro" id="IPR012340">
    <property type="entry name" value="NA-bd_OB-fold"/>
</dbReference>
<dbReference type="AlphaFoldDB" id="A0A1Y1NCZ5"/>
<evidence type="ECO:0000313" key="1">
    <source>
        <dbReference type="EMBL" id="JAV93487.1"/>
    </source>
</evidence>
<accession>A0A1Y1NCZ5</accession>
<sequence length="135" mass="14379">MLAVAKHSNMSRGPGASKLCLLSSLPDQRIGEKVRFLGCVTAYNTGTACLTLGHVYPKDTNVLVSVNIELVLETLQPGLARVGEWLNVIGYVIDGPAGDGKITRSVGAHVQALMVWSTGPLDVQQYEREVGAGFL</sequence>
<dbReference type="EMBL" id="GEZM01011559">
    <property type="protein sequence ID" value="JAV93487.1"/>
    <property type="molecule type" value="Transcribed_RNA"/>
</dbReference>
<dbReference type="Pfam" id="PF12658">
    <property type="entry name" value="Ten1"/>
    <property type="match status" value="1"/>
</dbReference>
<dbReference type="Gene3D" id="2.40.50.140">
    <property type="entry name" value="Nucleic acid-binding proteins"/>
    <property type="match status" value="1"/>
</dbReference>